<dbReference type="EMBL" id="JAGFNK010000019">
    <property type="protein sequence ID" value="KAI9511644.1"/>
    <property type="molecule type" value="Genomic_DNA"/>
</dbReference>
<name>A0ACC0UKR0_9AGAM</name>
<keyword evidence="2" id="KW-1185">Reference proteome</keyword>
<evidence type="ECO:0000313" key="1">
    <source>
        <dbReference type="EMBL" id="KAI9511644.1"/>
    </source>
</evidence>
<comment type="caution">
    <text evidence="1">The sequence shown here is derived from an EMBL/GenBank/DDBJ whole genome shotgun (WGS) entry which is preliminary data.</text>
</comment>
<organism evidence="1 2">
    <name type="scientific">Russula earlei</name>
    <dbReference type="NCBI Taxonomy" id="71964"/>
    <lineage>
        <taxon>Eukaryota</taxon>
        <taxon>Fungi</taxon>
        <taxon>Dikarya</taxon>
        <taxon>Basidiomycota</taxon>
        <taxon>Agaricomycotina</taxon>
        <taxon>Agaricomycetes</taxon>
        <taxon>Russulales</taxon>
        <taxon>Russulaceae</taxon>
        <taxon>Russula</taxon>
    </lineage>
</organism>
<sequence length="142" mass="15459">MTKNTLSRHSSQPPEDWDHPESTMDTSTSNTVAFPSQGGPDAGEALTPDARSGRSGKRTLSDLLKLHAEKGTNVHCTAEEATRLEELLGQWINSGSSPYEGDDDLFPRSPDDSIMLVHRSSTFHYIVGRPPHGQSESIALES</sequence>
<proteinExistence type="predicted"/>
<accession>A0ACC0UKR0</accession>
<gene>
    <name evidence="1" type="ORF">F5148DRAFT_262320</name>
</gene>
<evidence type="ECO:0000313" key="2">
    <source>
        <dbReference type="Proteomes" id="UP001207468"/>
    </source>
</evidence>
<reference evidence="1" key="1">
    <citation type="submission" date="2021-03" db="EMBL/GenBank/DDBJ databases">
        <title>Evolutionary priming and transition to the ectomycorrhizal habit in an iconic lineage of mushroom-forming fungi: is preadaptation a requirement?</title>
        <authorList>
            <consortium name="DOE Joint Genome Institute"/>
            <person name="Looney B.P."/>
            <person name="Miyauchi S."/>
            <person name="Morin E."/>
            <person name="Drula E."/>
            <person name="Courty P.E."/>
            <person name="Chicoki N."/>
            <person name="Fauchery L."/>
            <person name="Kohler A."/>
            <person name="Kuo A."/>
            <person name="LaButti K."/>
            <person name="Pangilinan J."/>
            <person name="Lipzen A."/>
            <person name="Riley R."/>
            <person name="Andreopoulos W."/>
            <person name="He G."/>
            <person name="Johnson J."/>
            <person name="Barry K.W."/>
            <person name="Grigoriev I.V."/>
            <person name="Nagy L."/>
            <person name="Hibbett D."/>
            <person name="Henrissat B."/>
            <person name="Matheny P.B."/>
            <person name="Labbe J."/>
            <person name="Martin A.F."/>
        </authorList>
    </citation>
    <scope>NUCLEOTIDE SEQUENCE</scope>
    <source>
        <strain evidence="1">BPL698</strain>
    </source>
</reference>
<protein>
    <submittedName>
        <fullName evidence="1">Uncharacterized protein</fullName>
    </submittedName>
</protein>
<dbReference type="Proteomes" id="UP001207468">
    <property type="component" value="Unassembled WGS sequence"/>
</dbReference>